<evidence type="ECO:0000256" key="1">
    <source>
        <dbReference type="SAM" id="MobiDB-lite"/>
    </source>
</evidence>
<feature type="region of interest" description="Disordered" evidence="1">
    <location>
        <begin position="77"/>
        <end position="96"/>
    </location>
</feature>
<protein>
    <submittedName>
        <fullName evidence="3">DUF3067 domain-containing protein</fullName>
    </submittedName>
</protein>
<dbReference type="AlphaFoldDB" id="A0AAD8XYU3"/>
<feature type="signal peptide" evidence="2">
    <location>
        <begin position="1"/>
        <end position="19"/>
    </location>
</feature>
<accession>A0AAD8XYU3</accession>
<dbReference type="Gene3D" id="3.30.428.40">
    <property type="entry name" value="Protein of unknown function DUF3067"/>
    <property type="match status" value="1"/>
</dbReference>
<keyword evidence="4" id="KW-1185">Reference proteome</keyword>
<feature type="compositionally biased region" description="Polar residues" evidence="1">
    <location>
        <begin position="77"/>
        <end position="88"/>
    </location>
</feature>
<proteinExistence type="predicted"/>
<dbReference type="EMBL" id="JATAAI010000030">
    <property type="protein sequence ID" value="KAK1736144.1"/>
    <property type="molecule type" value="Genomic_DNA"/>
</dbReference>
<dbReference type="PANTHER" id="PTHR35126:SF1">
    <property type="entry name" value="DUF3067 DOMAIN-CONTAINING PROTEIN"/>
    <property type="match status" value="1"/>
</dbReference>
<name>A0AAD8XYU3_9STRA</name>
<dbReference type="Proteomes" id="UP001224775">
    <property type="component" value="Unassembled WGS sequence"/>
</dbReference>
<dbReference type="InterPro" id="IPR021420">
    <property type="entry name" value="DUF3067"/>
</dbReference>
<sequence length="223" mass="25785">MILCKMKIIYATIFLPAAAAFVATSTPRRIPATFLQSSPFDEFLGNIFGKDEDKDKSRNKDSDIINDEEINISSFQQELTKRQQQQPHQELETDIDNAITDANKEEEEEEEFDGYMMRDAIYNKFGECFDVDFNKVDSYGFRSVYLNIMPFRLGGKRFRHETELDYLCHLQAVVEILQKYDQLDYVLAQLDETTKKPRAGTSPLIAVPLRLDLTEEQVNQIMG</sequence>
<dbReference type="PANTHER" id="PTHR35126">
    <property type="entry name" value="SLR0598 PROTEIN"/>
    <property type="match status" value="1"/>
</dbReference>
<evidence type="ECO:0000313" key="3">
    <source>
        <dbReference type="EMBL" id="KAK1736144.1"/>
    </source>
</evidence>
<organism evidence="3 4">
    <name type="scientific">Skeletonema marinoi</name>
    <dbReference type="NCBI Taxonomy" id="267567"/>
    <lineage>
        <taxon>Eukaryota</taxon>
        <taxon>Sar</taxon>
        <taxon>Stramenopiles</taxon>
        <taxon>Ochrophyta</taxon>
        <taxon>Bacillariophyta</taxon>
        <taxon>Coscinodiscophyceae</taxon>
        <taxon>Thalassiosirophycidae</taxon>
        <taxon>Thalassiosirales</taxon>
        <taxon>Skeletonemataceae</taxon>
        <taxon>Skeletonema</taxon>
        <taxon>Skeletonema marinoi-dohrnii complex</taxon>
    </lineage>
</organism>
<gene>
    <name evidence="3" type="ORF">QTG54_013280</name>
</gene>
<comment type="caution">
    <text evidence="3">The sequence shown here is derived from an EMBL/GenBank/DDBJ whole genome shotgun (WGS) entry which is preliminary data.</text>
</comment>
<evidence type="ECO:0000256" key="2">
    <source>
        <dbReference type="SAM" id="SignalP"/>
    </source>
</evidence>
<reference evidence="3" key="1">
    <citation type="submission" date="2023-06" db="EMBL/GenBank/DDBJ databases">
        <title>Survivors Of The Sea: Transcriptome response of Skeletonema marinoi to long-term dormancy.</title>
        <authorList>
            <person name="Pinder M.I.M."/>
            <person name="Kourtchenko O."/>
            <person name="Robertson E.K."/>
            <person name="Larsson T."/>
            <person name="Maumus F."/>
            <person name="Osuna-Cruz C.M."/>
            <person name="Vancaester E."/>
            <person name="Stenow R."/>
            <person name="Vandepoele K."/>
            <person name="Ploug H."/>
            <person name="Bruchert V."/>
            <person name="Godhe A."/>
            <person name="Topel M."/>
        </authorList>
    </citation>
    <scope>NUCLEOTIDE SEQUENCE</scope>
    <source>
        <strain evidence="3">R05AC</strain>
    </source>
</reference>
<evidence type="ECO:0000313" key="4">
    <source>
        <dbReference type="Proteomes" id="UP001224775"/>
    </source>
</evidence>
<dbReference type="Pfam" id="PF11267">
    <property type="entry name" value="DUF3067"/>
    <property type="match status" value="1"/>
</dbReference>
<keyword evidence="2" id="KW-0732">Signal</keyword>
<feature type="chain" id="PRO_5042163687" evidence="2">
    <location>
        <begin position="20"/>
        <end position="223"/>
    </location>
</feature>